<dbReference type="OrthoDB" id="10398342at2759"/>
<dbReference type="EMBL" id="FO904941">
    <property type="protein sequence ID" value="CDP31511.1"/>
    <property type="molecule type" value="Genomic_DNA"/>
</dbReference>
<proteinExistence type="predicted"/>
<reference evidence="1 3" key="1">
    <citation type="journal article" date="2008" name="Genome Biol.">
        <title>The genome sequence of the model ascomycete fungus Podospora anserina.</title>
        <authorList>
            <person name="Espagne E."/>
            <person name="Lespinet O."/>
            <person name="Malagnac F."/>
            <person name="Da Silva C."/>
            <person name="Jaillon O."/>
            <person name="Porcel B.M."/>
            <person name="Couloux A."/>
            <person name="Aury J.-M."/>
            <person name="Segurens B."/>
            <person name="Poulain J."/>
            <person name="Anthouard V."/>
            <person name="Grossetete S."/>
            <person name="Khalili H."/>
            <person name="Coppin E."/>
            <person name="Dequard-Chablat M."/>
            <person name="Picard M."/>
            <person name="Contamine V."/>
            <person name="Arnaise S."/>
            <person name="Bourdais A."/>
            <person name="Berteaux-Lecellier V."/>
            <person name="Gautheret D."/>
            <person name="de Vries R.P."/>
            <person name="Battaglia E."/>
            <person name="Coutinho P.M."/>
            <person name="Danchin E.G.J."/>
            <person name="Henrissat B."/>
            <person name="El Khoury R."/>
            <person name="Sainsard-Chanet A."/>
            <person name="Boivin A."/>
            <person name="Pinan-Lucarre B."/>
            <person name="Sellem C.H."/>
            <person name="Debuchy R."/>
            <person name="Wincker P."/>
            <person name="Weissenbach J."/>
            <person name="Silar P."/>
        </authorList>
    </citation>
    <scope>NUCLEOTIDE SEQUENCE [LARGE SCALE GENOMIC DNA]</scope>
    <source>
        <strain evidence="3">S / ATCC MYA-4624 / DSM 980 / FGSC 10383</strain>
        <strain evidence="1">S mat+</strain>
    </source>
</reference>
<dbReference type="KEGG" id="pan:PODANS72p217"/>
<organism evidence="1">
    <name type="scientific">Podospora anserina (strain S / ATCC MYA-4624 / DSM 980 / FGSC 10383)</name>
    <name type="common">Pleurage anserina</name>
    <dbReference type="NCBI Taxonomy" id="515849"/>
    <lineage>
        <taxon>Eukaryota</taxon>
        <taxon>Fungi</taxon>
        <taxon>Dikarya</taxon>
        <taxon>Ascomycota</taxon>
        <taxon>Pezizomycotina</taxon>
        <taxon>Sordariomycetes</taxon>
        <taxon>Sordariomycetidae</taxon>
        <taxon>Sordariales</taxon>
        <taxon>Podosporaceae</taxon>
        <taxon>Podospora</taxon>
        <taxon>Podospora anserina</taxon>
    </lineage>
</organism>
<accession>B2ANB8</accession>
<protein>
    <submittedName>
        <fullName evidence="1">Podospora anserina S mat+ genomic DNA chromosome 6, supercontig 4</fullName>
    </submittedName>
</protein>
<reference evidence="3" key="3">
    <citation type="journal article" date="2014" name="Genetics">
        <title>Maintaining two mating types: Structure of the mating type locus and its role in heterokaryosis in Podospora anserina.</title>
        <authorList>
            <person name="Grognet P."/>
            <person name="Bidard F."/>
            <person name="Kuchly C."/>
            <person name="Tong L.C.H."/>
            <person name="Coppin E."/>
            <person name="Benkhali J.A."/>
            <person name="Couloux A."/>
            <person name="Wincker P."/>
            <person name="Debuchy R."/>
            <person name="Silar P."/>
        </authorList>
    </citation>
    <scope>GENOME REANNOTATION</scope>
    <source>
        <strain evidence="3">S / ATCC MYA-4624 / DSM 980 / FGSC 10383</strain>
    </source>
</reference>
<dbReference type="HOGENOM" id="CLU_1644433_0_0_1"/>
<dbReference type="EMBL" id="CU633872">
    <property type="protein sequence ID" value="CAP65516.1"/>
    <property type="molecule type" value="Genomic_DNA"/>
</dbReference>
<reference evidence="2" key="4">
    <citation type="submission" date="2015-04" db="EMBL/GenBank/DDBJ databases">
        <title>Maintaining two mating types: Structure of the mating type locus and its role in heterokaryosis in Podospora anserina.</title>
        <authorList>
            <person name="Grognet P."/>
            <person name="Bidard F."/>
            <person name="Kuchly C."/>
            <person name="Chan Ho Tong L."/>
            <person name="Coppin E."/>
            <person name="Ait Benkhali J."/>
            <person name="Couloux A."/>
            <person name="Wincker P."/>
            <person name="Debuchy R."/>
            <person name="Silar P."/>
        </authorList>
    </citation>
    <scope>NUCLEOTIDE SEQUENCE</scope>
</reference>
<name>B2ANB8_PODAN</name>
<dbReference type="RefSeq" id="XP_003437431.1">
    <property type="nucleotide sequence ID" value="XM_003437383.1"/>
</dbReference>
<keyword evidence="3" id="KW-1185">Reference proteome</keyword>
<dbReference type="AlphaFoldDB" id="B2ANB8"/>
<dbReference type="VEuPathDB" id="FungiDB:PODANS_6_10107"/>
<evidence type="ECO:0000313" key="2">
    <source>
        <dbReference type="EMBL" id="CDP31511.1"/>
    </source>
</evidence>
<dbReference type="GeneID" id="11176183"/>
<sequence>MHSSLNDHGDLMYSSKHRKEWDHVLHSDTYYGVDDVEPLWERDEDEFCVGVLDFHRDEISKRIKRSGLWDTLILGILQQREFRIMGYLRRRLWGNAVADLQQQVPCHARSHETCGPIEDFQKLKRKLLEDVEYRKTLLFTDEMREDAKRQRVIWFGVENPR</sequence>
<evidence type="ECO:0000313" key="1">
    <source>
        <dbReference type="EMBL" id="CAP65516.1"/>
    </source>
</evidence>
<evidence type="ECO:0000313" key="3">
    <source>
        <dbReference type="Proteomes" id="UP000001197"/>
    </source>
</evidence>
<reference evidence="1" key="2">
    <citation type="submission" date="2008-07" db="EMBL/GenBank/DDBJ databases">
        <authorList>
            <person name="Genoscope - CEA"/>
        </authorList>
    </citation>
    <scope>NUCLEOTIDE SEQUENCE</scope>
    <source>
        <strain evidence="1">S mat+</strain>
    </source>
</reference>
<gene>
    <name evidence="1" type="ORF">PODANS_6_10107</name>
</gene>
<dbReference type="Proteomes" id="UP000001197">
    <property type="component" value="Chromosome 6"/>
</dbReference>